<dbReference type="EC" id="3.1.2.22" evidence="2"/>
<dbReference type="SUPFAM" id="SSF53474">
    <property type="entry name" value="alpha/beta-Hydrolases"/>
    <property type="match status" value="1"/>
</dbReference>
<protein>
    <recommendedName>
        <fullName evidence="2">palmitoyl-protein hydrolase</fullName>
        <ecNumber evidence="2">3.1.2.22</ecNumber>
    </recommendedName>
</protein>
<keyword evidence="6" id="KW-0564">Palmitate</keyword>
<dbReference type="FunFam" id="3.40.50.1820:FF:000008">
    <property type="entry name" value="Alpha/beta hydrolase domain-containing protein 17B"/>
    <property type="match status" value="1"/>
</dbReference>
<dbReference type="EMBL" id="JAHXZJ010002237">
    <property type="protein sequence ID" value="KAH0545704.1"/>
    <property type="molecule type" value="Genomic_DNA"/>
</dbReference>
<feature type="compositionally biased region" description="Polar residues" evidence="11">
    <location>
        <begin position="446"/>
        <end position="461"/>
    </location>
</feature>
<keyword evidence="7" id="KW-0449">Lipoprotein</keyword>
<gene>
    <name evidence="12" type="ORF">KQX54_002472</name>
</gene>
<evidence type="ECO:0000256" key="1">
    <source>
        <dbReference type="ARBA" id="ARBA00004236"/>
    </source>
</evidence>
<proteinExistence type="inferred from homology"/>
<organism evidence="12 13">
    <name type="scientific">Cotesia glomerata</name>
    <name type="common">Lepidopteran parasitic wasp</name>
    <name type="synonym">Apanteles glomeratus</name>
    <dbReference type="NCBI Taxonomy" id="32391"/>
    <lineage>
        <taxon>Eukaryota</taxon>
        <taxon>Metazoa</taxon>
        <taxon>Ecdysozoa</taxon>
        <taxon>Arthropoda</taxon>
        <taxon>Hexapoda</taxon>
        <taxon>Insecta</taxon>
        <taxon>Pterygota</taxon>
        <taxon>Neoptera</taxon>
        <taxon>Endopterygota</taxon>
        <taxon>Hymenoptera</taxon>
        <taxon>Apocrita</taxon>
        <taxon>Ichneumonoidea</taxon>
        <taxon>Braconidae</taxon>
        <taxon>Microgastrinae</taxon>
        <taxon>Cotesia</taxon>
    </lineage>
</organism>
<feature type="compositionally biased region" description="Low complexity" evidence="11">
    <location>
        <begin position="433"/>
        <end position="445"/>
    </location>
</feature>
<dbReference type="InterPro" id="IPR029058">
    <property type="entry name" value="AB_hydrolase_fold"/>
</dbReference>
<feature type="region of interest" description="Disordered" evidence="11">
    <location>
        <begin position="721"/>
        <end position="741"/>
    </location>
</feature>
<dbReference type="PANTHER" id="PTHR12277">
    <property type="entry name" value="ALPHA/BETA HYDROLASE DOMAIN-CONTAINING PROTEIN"/>
    <property type="match status" value="1"/>
</dbReference>
<dbReference type="AlphaFoldDB" id="A0AAV7I3L1"/>
<evidence type="ECO:0000256" key="6">
    <source>
        <dbReference type="ARBA" id="ARBA00023139"/>
    </source>
</evidence>
<comment type="similarity">
    <text evidence="8">Belongs to the AB hydrolase superfamily. ABHD17 family.</text>
</comment>
<comment type="caution">
    <text evidence="12">The sequence shown here is derived from an EMBL/GenBank/DDBJ whole genome shotgun (WGS) entry which is preliminary data.</text>
</comment>
<keyword evidence="5" id="KW-0472">Membrane</keyword>
<keyword evidence="13" id="KW-1185">Reference proteome</keyword>
<dbReference type="Proteomes" id="UP000826195">
    <property type="component" value="Unassembled WGS sequence"/>
</dbReference>
<feature type="region of interest" description="Disordered" evidence="11">
    <location>
        <begin position="389"/>
        <end position="461"/>
    </location>
</feature>
<evidence type="ECO:0000256" key="5">
    <source>
        <dbReference type="ARBA" id="ARBA00023136"/>
    </source>
</evidence>
<reference evidence="12 13" key="1">
    <citation type="journal article" date="2021" name="J. Hered.">
        <title>A chromosome-level genome assembly of the parasitoid wasp, Cotesia glomerata (Hymenoptera: Braconidae).</title>
        <authorList>
            <person name="Pinto B.J."/>
            <person name="Weis J.J."/>
            <person name="Gamble T."/>
            <person name="Ode P.J."/>
            <person name="Paul R."/>
            <person name="Zaspel J.M."/>
        </authorList>
    </citation>
    <scope>NUCLEOTIDE SEQUENCE [LARGE SCALE GENOMIC DNA]</scope>
    <source>
        <strain evidence="12">CgM1</strain>
    </source>
</reference>
<feature type="compositionally biased region" description="Polar residues" evidence="11">
    <location>
        <begin position="411"/>
        <end position="432"/>
    </location>
</feature>
<accession>A0AAV7I3L1</accession>
<keyword evidence="3" id="KW-1003">Cell membrane</keyword>
<comment type="catalytic activity">
    <reaction evidence="10">
        <text>S-hexadecanoyl-L-cysteinyl-[protein] + H2O = L-cysteinyl-[protein] + hexadecanoate + H(+)</text>
        <dbReference type="Rhea" id="RHEA:19233"/>
        <dbReference type="Rhea" id="RHEA-COMP:10131"/>
        <dbReference type="Rhea" id="RHEA-COMP:11032"/>
        <dbReference type="ChEBI" id="CHEBI:7896"/>
        <dbReference type="ChEBI" id="CHEBI:15377"/>
        <dbReference type="ChEBI" id="CHEBI:15378"/>
        <dbReference type="ChEBI" id="CHEBI:29950"/>
        <dbReference type="ChEBI" id="CHEBI:74151"/>
        <dbReference type="EC" id="3.1.2.22"/>
    </reaction>
</comment>
<evidence type="ECO:0000256" key="8">
    <source>
        <dbReference type="ARBA" id="ARBA00038397"/>
    </source>
</evidence>
<evidence type="ECO:0000313" key="13">
    <source>
        <dbReference type="Proteomes" id="UP000826195"/>
    </source>
</evidence>
<sequence length="809" mass="89485">MNSLGEFCSLFCCPPCPSRIVAKLAFAPPEPTYSFLEDEGSKFTISLSKRAEWHYTEREKESIEGFYARTSRGNRIACLFVRCSATARFTILFSHGNAVDLGQMSSFYLGLGSRINCNIFSYDYSGYGVSGGKPSEKNLYADIDAAWHALRTRYGISPENIILYGQSIGTVPTVDLAARYEVGAVILHSPLMSGMRVAFPNTKRTWFFDAFLSIDKVPKVMSPVLVIHGTEDDVINISHGLAIYERCPKAVEPLWVEGAGHNDVELYNQYLERLKHFSQQQGVVAVGQPVEDDQTNLDKEEHDKSISNYLNTISRAMLLCDDEPSPESSDEVFFFCEEQANNININNKCDDSKDSKDNNKIINNSYSKSSSIDQSVTKADNQVVIINNKQKGRKNPNLFNRKRNNKKSPDNQDFSKANYSLKTEVNPDDNQNLSELSESISTSTTDLANASEKQNEATQTSQPVMVKIHVENCSQCPDNLISQEASPVAGKDNLCKVKKKTVAVQVNFNSIINNSVADSHCLKISKVRCCNKATQRVQSLNWGNKCNDIGDNDINSWSGKNMKNQSTNAGSGVITGDNKVKLHDKSNSVDRASIKSKKFSNAVSPLKQFNRSSLTIGPDKITVNQNLNCYNNIRPIPSYSNNLSKYSPCASRLAASSKILGNTSPTALSPESPLHGARSKSPRFGDSLSLSDSNSPKARLPQEKMTLQASLSLNINQLKKPYSTPRSRSVGDSCVTSPTSEATTLRYSPTGTEILSLDEIARQKQQIKIQKHHHRSNSVSLSAPDLKALHTDRLSMPIDIRKANLETKC</sequence>
<feature type="compositionally biased region" description="Basic residues" evidence="11">
    <location>
        <begin position="390"/>
        <end position="406"/>
    </location>
</feature>
<evidence type="ECO:0000256" key="10">
    <source>
        <dbReference type="ARBA" id="ARBA00047337"/>
    </source>
</evidence>
<dbReference type="Gene3D" id="3.40.50.1820">
    <property type="entry name" value="alpha/beta hydrolase"/>
    <property type="match status" value="1"/>
</dbReference>
<evidence type="ECO:0000256" key="2">
    <source>
        <dbReference type="ARBA" id="ARBA00012423"/>
    </source>
</evidence>
<dbReference type="GO" id="GO:0005886">
    <property type="term" value="C:plasma membrane"/>
    <property type="evidence" value="ECO:0007669"/>
    <property type="project" value="UniProtKB-SubCell"/>
</dbReference>
<evidence type="ECO:0000256" key="3">
    <source>
        <dbReference type="ARBA" id="ARBA00022475"/>
    </source>
</evidence>
<keyword evidence="4" id="KW-0378">Hydrolase</keyword>
<evidence type="ECO:0000256" key="9">
    <source>
        <dbReference type="ARBA" id="ARBA00046278"/>
    </source>
</evidence>
<evidence type="ECO:0000256" key="4">
    <source>
        <dbReference type="ARBA" id="ARBA00022801"/>
    </source>
</evidence>
<name>A0AAV7I3L1_COTGL</name>
<dbReference type="PANTHER" id="PTHR12277:SF81">
    <property type="entry name" value="PROTEIN ABHD13"/>
    <property type="match status" value="1"/>
</dbReference>
<feature type="region of interest" description="Disordered" evidence="11">
    <location>
        <begin position="662"/>
        <end position="700"/>
    </location>
</feature>
<evidence type="ECO:0000313" key="12">
    <source>
        <dbReference type="EMBL" id="KAH0545704.1"/>
    </source>
</evidence>
<evidence type="ECO:0000256" key="11">
    <source>
        <dbReference type="SAM" id="MobiDB-lite"/>
    </source>
</evidence>
<dbReference type="GO" id="GO:0010008">
    <property type="term" value="C:endosome membrane"/>
    <property type="evidence" value="ECO:0007669"/>
    <property type="project" value="TreeGrafter"/>
</dbReference>
<comment type="subcellular location">
    <subcellularLocation>
        <location evidence="1">Cell membrane</location>
    </subcellularLocation>
    <subcellularLocation>
        <location evidence="9">Endomembrane system</location>
        <topology evidence="9">Lipid-anchor</topology>
        <orientation evidence="9">Cytoplasmic side</orientation>
    </subcellularLocation>
</comment>
<evidence type="ECO:0000256" key="7">
    <source>
        <dbReference type="ARBA" id="ARBA00023288"/>
    </source>
</evidence>
<dbReference type="GO" id="GO:0008474">
    <property type="term" value="F:palmitoyl-(protein) hydrolase activity"/>
    <property type="evidence" value="ECO:0007669"/>
    <property type="project" value="UniProtKB-EC"/>
</dbReference>